<reference evidence="1 2" key="1">
    <citation type="submission" date="2016-10" db="EMBL/GenBank/DDBJ databases">
        <title>Draft genome sequence of Coniochaeta ligniaria NRRL30616, a lignocellulolytic fungus for bioabatement of inhibitors in plant biomass hydrolysates.</title>
        <authorList>
            <consortium name="DOE Joint Genome Institute"/>
            <person name="Jimenez D.J."/>
            <person name="Hector R.E."/>
            <person name="Riley R."/>
            <person name="Sun H."/>
            <person name="Grigoriev I.V."/>
            <person name="Van Elsas J.D."/>
            <person name="Nichols N.N."/>
        </authorList>
    </citation>
    <scope>NUCLEOTIDE SEQUENCE [LARGE SCALE GENOMIC DNA]</scope>
    <source>
        <strain evidence="1 2">NRRL 30616</strain>
    </source>
</reference>
<proteinExistence type="predicted"/>
<protein>
    <submittedName>
        <fullName evidence="1">Uncharacterized protein</fullName>
    </submittedName>
</protein>
<dbReference type="EMBL" id="KV875095">
    <property type="protein sequence ID" value="OIW32303.1"/>
    <property type="molecule type" value="Genomic_DNA"/>
</dbReference>
<organism evidence="1 2">
    <name type="scientific">Coniochaeta ligniaria NRRL 30616</name>
    <dbReference type="NCBI Taxonomy" id="1408157"/>
    <lineage>
        <taxon>Eukaryota</taxon>
        <taxon>Fungi</taxon>
        <taxon>Dikarya</taxon>
        <taxon>Ascomycota</taxon>
        <taxon>Pezizomycotina</taxon>
        <taxon>Sordariomycetes</taxon>
        <taxon>Sordariomycetidae</taxon>
        <taxon>Coniochaetales</taxon>
        <taxon>Coniochaetaceae</taxon>
        <taxon>Coniochaeta</taxon>
    </lineage>
</organism>
<dbReference type="OrthoDB" id="5382058at2759"/>
<dbReference type="InterPro" id="IPR029058">
    <property type="entry name" value="AB_hydrolase_fold"/>
</dbReference>
<dbReference type="Gene3D" id="3.40.50.1820">
    <property type="entry name" value="alpha/beta hydrolase"/>
    <property type="match status" value="1"/>
</dbReference>
<dbReference type="InParanoid" id="A0A1J7IX73"/>
<evidence type="ECO:0000313" key="1">
    <source>
        <dbReference type="EMBL" id="OIW32303.1"/>
    </source>
</evidence>
<dbReference type="AlphaFoldDB" id="A0A1J7IX73"/>
<evidence type="ECO:0000313" key="2">
    <source>
        <dbReference type="Proteomes" id="UP000182658"/>
    </source>
</evidence>
<name>A0A1J7IX73_9PEZI</name>
<dbReference type="SUPFAM" id="SSF53474">
    <property type="entry name" value="alpha/beta-Hydrolases"/>
    <property type="match status" value="1"/>
</dbReference>
<dbReference type="Proteomes" id="UP000182658">
    <property type="component" value="Unassembled WGS sequence"/>
</dbReference>
<accession>A0A1J7IX73</accession>
<keyword evidence="2" id="KW-1185">Reference proteome</keyword>
<gene>
    <name evidence="1" type="ORF">CONLIGDRAFT_678711</name>
</gene>
<sequence>MPVCALTPSLPDSASYIRGSLGQLRPSISPTHAIKATRAAFPNPLRPDGSFVAMGQSQGGGAASSFAENQASKPIDGYQGTVAIAPPTRIMDQVNQALVNTSLPFGAITIGTQPNVIARPEGKFKRPLLVLSGEADVAIPVTTV</sequence>